<evidence type="ECO:0000256" key="10">
    <source>
        <dbReference type="PIRSR" id="PIRSR617736-2"/>
    </source>
</evidence>
<keyword evidence="4 12" id="KW-0378">Hydrolase</keyword>
<keyword evidence="8" id="KW-0624">Polysaccharide degradation</keyword>
<evidence type="ECO:0000256" key="11">
    <source>
        <dbReference type="PROSITE-ProRule" id="PRU10055"/>
    </source>
</evidence>
<evidence type="ECO:0000256" key="8">
    <source>
        <dbReference type="ARBA" id="ARBA00023326"/>
    </source>
</evidence>
<dbReference type="GO" id="GO:0005829">
    <property type="term" value="C:cytosol"/>
    <property type="evidence" value="ECO:0007669"/>
    <property type="project" value="TreeGrafter"/>
</dbReference>
<dbReference type="EC" id="3.2.1.21" evidence="3 12"/>
<evidence type="ECO:0000256" key="3">
    <source>
        <dbReference type="ARBA" id="ARBA00012744"/>
    </source>
</evidence>
<feature type="binding site" evidence="10">
    <location>
        <position position="18"/>
    </location>
    <ligand>
        <name>substrate</name>
    </ligand>
</feature>
<feature type="binding site" evidence="10">
    <location>
        <begin position="404"/>
        <end position="405"/>
    </location>
    <ligand>
        <name>substrate</name>
    </ligand>
</feature>
<evidence type="ECO:0000256" key="1">
    <source>
        <dbReference type="ARBA" id="ARBA00000448"/>
    </source>
</evidence>
<feature type="active site" description="Proton donor" evidence="9">
    <location>
        <position position="163"/>
    </location>
</feature>
<reference evidence="13 14" key="1">
    <citation type="journal article" date="2013" name="Int. J. Syst. Evol. Microbiol.">
        <title>Tumebacillus flagellatus sp. nov., an alpha-amylase/pullulanase-producing bacterium isolated from cassava wastewater.</title>
        <authorList>
            <person name="Wang Q."/>
            <person name="Xie N."/>
            <person name="Qin Y."/>
            <person name="Shen N."/>
            <person name="Zhu J."/>
            <person name="Mi H."/>
            <person name="Huang R."/>
        </authorList>
    </citation>
    <scope>NUCLEOTIDE SEQUENCE [LARGE SCALE GENOMIC DNA]</scope>
    <source>
        <strain evidence="13 14">GST4</strain>
    </source>
</reference>
<dbReference type="AlphaFoldDB" id="A0A074LMB2"/>
<feature type="binding site" evidence="10">
    <location>
        <position position="118"/>
    </location>
    <ligand>
        <name>substrate</name>
    </ligand>
</feature>
<evidence type="ECO:0000256" key="6">
    <source>
        <dbReference type="ARBA" id="ARBA00023277"/>
    </source>
</evidence>
<dbReference type="InterPro" id="IPR017736">
    <property type="entry name" value="Glyco_hydro_1_beta-glucosidase"/>
</dbReference>
<feature type="binding site" evidence="10">
    <location>
        <position position="162"/>
    </location>
    <ligand>
        <name>substrate</name>
    </ligand>
</feature>
<sequence length="443" mass="50171">MTQFPKDFIWGTATAAYQIEGAAHEDGRTRSHWDTFSHTPGNVFDGHTGDVACDHYHRYAEDIALLKSLGVQSYRFSISWPRIFPEKGKLNPAGVAFYHRLLDELEKHGITPAVTMYHWDLPQWIADEGGWTSRNSVEYFEVYAEALFREFGGRVPSWITHNEPWCAAFLSYGIGEHAPGHRDWYEATAAAHHILLSHGKAVELYRSLNLAGQIGITLNLTPAYAASEAPEDAAAAHRQDGFANRWYLDPIFKGSYPADMVELFANFLGRPLDFIQPGDAQIIAAPNDFLGINFYSRNVVRQGNDPLLQLDHVPGGGAVTDMGWEIAPTALFDLLTRIKQEYTSLPLYITENGAAFPDAVEDGKVHDPERIEYLRTHFEQALRFLEEGGNLKGYYVWSFLDNYEWAFGYSKRFGIVYVDYETQARIPKDSAHWLKQVIERNGL</sequence>
<evidence type="ECO:0000256" key="12">
    <source>
        <dbReference type="RuleBase" id="RU361175"/>
    </source>
</evidence>
<evidence type="ECO:0000256" key="7">
    <source>
        <dbReference type="ARBA" id="ARBA00023295"/>
    </source>
</evidence>
<feature type="active site" description="Nucleophile" evidence="9 11">
    <location>
        <position position="351"/>
    </location>
</feature>
<dbReference type="STRING" id="1157490.EL26_19450"/>
<evidence type="ECO:0000313" key="13">
    <source>
        <dbReference type="EMBL" id="KEO81650.1"/>
    </source>
</evidence>
<dbReference type="GO" id="GO:0008422">
    <property type="term" value="F:beta-glucosidase activity"/>
    <property type="evidence" value="ECO:0007669"/>
    <property type="project" value="UniProtKB-EC"/>
</dbReference>
<dbReference type="PROSITE" id="PS00653">
    <property type="entry name" value="GLYCOSYL_HYDROL_F1_2"/>
    <property type="match status" value="1"/>
</dbReference>
<dbReference type="PANTHER" id="PTHR10353">
    <property type="entry name" value="GLYCOSYL HYDROLASE"/>
    <property type="match status" value="1"/>
</dbReference>
<dbReference type="InterPro" id="IPR018120">
    <property type="entry name" value="Glyco_hydro_1_AS"/>
</dbReference>
<protein>
    <recommendedName>
        <fullName evidence="3 12">Beta-glucosidase</fullName>
        <ecNumber evidence="3 12">3.2.1.21</ecNumber>
    </recommendedName>
</protein>
<dbReference type="PROSITE" id="PS00572">
    <property type="entry name" value="GLYCOSYL_HYDROL_F1_1"/>
    <property type="match status" value="1"/>
</dbReference>
<dbReference type="PRINTS" id="PR00131">
    <property type="entry name" value="GLHYDRLASE1"/>
</dbReference>
<dbReference type="Gene3D" id="3.20.20.80">
    <property type="entry name" value="Glycosidases"/>
    <property type="match status" value="1"/>
</dbReference>
<dbReference type="EMBL" id="JMIR01000033">
    <property type="protein sequence ID" value="KEO81650.1"/>
    <property type="molecule type" value="Genomic_DNA"/>
</dbReference>
<evidence type="ECO:0000313" key="14">
    <source>
        <dbReference type="Proteomes" id="UP000027931"/>
    </source>
</evidence>
<evidence type="ECO:0000256" key="5">
    <source>
        <dbReference type="ARBA" id="ARBA00023001"/>
    </source>
</evidence>
<proteinExistence type="inferred from homology"/>
<dbReference type="SUPFAM" id="SSF51445">
    <property type="entry name" value="(Trans)glycosidases"/>
    <property type="match status" value="1"/>
</dbReference>
<dbReference type="eggNOG" id="COG2723">
    <property type="taxonomic scope" value="Bacteria"/>
</dbReference>
<name>A0A074LMB2_9BACL</name>
<keyword evidence="7 12" id="KW-0326">Glycosidase</keyword>
<keyword evidence="14" id="KW-1185">Reference proteome</keyword>
<dbReference type="RefSeq" id="WP_038092451.1">
    <property type="nucleotide sequence ID" value="NZ_JMIR01000033.1"/>
</dbReference>
<comment type="similarity">
    <text evidence="2 12">Belongs to the glycosyl hydrolase 1 family.</text>
</comment>
<dbReference type="FunFam" id="3.20.20.80:FF:000004">
    <property type="entry name" value="Beta-glucosidase 6-phospho-beta-glucosidase"/>
    <property type="match status" value="1"/>
</dbReference>
<dbReference type="Pfam" id="PF00232">
    <property type="entry name" value="Glyco_hydro_1"/>
    <property type="match status" value="1"/>
</dbReference>
<dbReference type="InterPro" id="IPR001360">
    <property type="entry name" value="Glyco_hydro_1"/>
</dbReference>
<gene>
    <name evidence="13" type="ORF">EL26_19450</name>
</gene>
<dbReference type="InterPro" id="IPR017853">
    <property type="entry name" value="GH"/>
</dbReference>
<evidence type="ECO:0000256" key="2">
    <source>
        <dbReference type="ARBA" id="ARBA00010838"/>
    </source>
</evidence>
<dbReference type="GO" id="GO:0030245">
    <property type="term" value="P:cellulose catabolic process"/>
    <property type="evidence" value="ECO:0007669"/>
    <property type="project" value="UniProtKB-KW"/>
</dbReference>
<evidence type="ECO:0000256" key="9">
    <source>
        <dbReference type="PIRSR" id="PIRSR617736-1"/>
    </source>
</evidence>
<comment type="caution">
    <text evidence="13">The sequence shown here is derived from an EMBL/GenBank/DDBJ whole genome shotgun (WGS) entry which is preliminary data.</text>
</comment>
<comment type="catalytic activity">
    <reaction evidence="1 12">
        <text>Hydrolysis of terminal, non-reducing beta-D-glucosyl residues with release of beta-D-glucose.</text>
        <dbReference type="EC" id="3.2.1.21"/>
    </reaction>
</comment>
<dbReference type="InterPro" id="IPR033132">
    <property type="entry name" value="GH_1_N_CS"/>
</dbReference>
<evidence type="ECO:0000256" key="4">
    <source>
        <dbReference type="ARBA" id="ARBA00022801"/>
    </source>
</evidence>
<keyword evidence="6" id="KW-0119">Carbohydrate metabolism</keyword>
<accession>A0A074LMB2</accession>
<feature type="binding site" evidence="10">
    <location>
        <position position="397"/>
    </location>
    <ligand>
        <name>substrate</name>
    </ligand>
</feature>
<feature type="binding site" evidence="10">
    <location>
        <position position="295"/>
    </location>
    <ligand>
        <name>substrate</name>
    </ligand>
</feature>
<dbReference type="Proteomes" id="UP000027931">
    <property type="component" value="Unassembled WGS sequence"/>
</dbReference>
<dbReference type="PANTHER" id="PTHR10353:SF36">
    <property type="entry name" value="LP05116P"/>
    <property type="match status" value="1"/>
</dbReference>
<dbReference type="OrthoDB" id="9765195at2"/>
<keyword evidence="5" id="KW-0136">Cellulose degradation</keyword>
<dbReference type="NCBIfam" id="TIGR03356">
    <property type="entry name" value="BGL"/>
    <property type="match status" value="1"/>
</dbReference>
<organism evidence="13 14">
    <name type="scientific">Tumebacillus flagellatus</name>
    <dbReference type="NCBI Taxonomy" id="1157490"/>
    <lineage>
        <taxon>Bacteria</taxon>
        <taxon>Bacillati</taxon>
        <taxon>Bacillota</taxon>
        <taxon>Bacilli</taxon>
        <taxon>Bacillales</taxon>
        <taxon>Alicyclobacillaceae</taxon>
        <taxon>Tumebacillus</taxon>
    </lineage>
</organism>